<reference evidence="3" key="1">
    <citation type="journal article" date="2019" name="Int. J. Syst. Evol. Microbiol.">
        <title>The Global Catalogue of Microorganisms (GCM) 10K type strain sequencing project: providing services to taxonomists for standard genome sequencing and annotation.</title>
        <authorList>
            <consortium name="The Broad Institute Genomics Platform"/>
            <consortium name="The Broad Institute Genome Sequencing Center for Infectious Disease"/>
            <person name="Wu L."/>
            <person name="Ma J."/>
        </authorList>
    </citation>
    <scope>NUCLEOTIDE SEQUENCE [LARGE SCALE GENOMIC DNA]</scope>
    <source>
        <strain evidence="3">CCUG 39402</strain>
    </source>
</reference>
<feature type="region of interest" description="Disordered" evidence="1">
    <location>
        <begin position="264"/>
        <end position="284"/>
    </location>
</feature>
<evidence type="ECO:0000313" key="2">
    <source>
        <dbReference type="EMBL" id="MFC6281193.1"/>
    </source>
</evidence>
<organism evidence="2 3">
    <name type="scientific">Polaromonas aquatica</name>
    <dbReference type="NCBI Taxonomy" id="332657"/>
    <lineage>
        <taxon>Bacteria</taxon>
        <taxon>Pseudomonadati</taxon>
        <taxon>Pseudomonadota</taxon>
        <taxon>Betaproteobacteria</taxon>
        <taxon>Burkholderiales</taxon>
        <taxon>Comamonadaceae</taxon>
        <taxon>Polaromonas</taxon>
    </lineage>
</organism>
<evidence type="ECO:0000256" key="1">
    <source>
        <dbReference type="SAM" id="MobiDB-lite"/>
    </source>
</evidence>
<keyword evidence="3" id="KW-1185">Reference proteome</keyword>
<protein>
    <submittedName>
        <fullName evidence="2">Uncharacterized protein</fullName>
    </submittedName>
</protein>
<gene>
    <name evidence="2" type="ORF">ACFQND_08130</name>
</gene>
<accession>A0ABW1TV78</accession>
<dbReference type="Proteomes" id="UP001596270">
    <property type="component" value="Unassembled WGS sequence"/>
</dbReference>
<dbReference type="EMBL" id="JBHSRS010000017">
    <property type="protein sequence ID" value="MFC6281193.1"/>
    <property type="molecule type" value="Genomic_DNA"/>
</dbReference>
<proteinExistence type="predicted"/>
<comment type="caution">
    <text evidence="2">The sequence shown here is derived from an EMBL/GenBank/DDBJ whole genome shotgun (WGS) entry which is preliminary data.</text>
</comment>
<sequence>MSTQESSVQTFVDLLPAKQRQAVISVFGEKFAHQFMGPIAFIDDAKLSSPTAINFFRRDFQFISKVLNYEYQYRSWNGFDQGLLDRYGEMIAKKLESIGTLIGNWNNRFAKLMETNGVKMESAVYANAIETTVPIISGNARAYFLILKELDRLNLVAGTANLMGVINSTQRAEAEFMCKKSVRAFAAALRNEVVRLYREADRLIKEQHGHADSGKAETIAAQGKELDAFASSMKTDSATDSSLNMNNVDPSQVIDDAAAATAAATNKANGSKPRAKKTEALTDA</sequence>
<evidence type="ECO:0000313" key="3">
    <source>
        <dbReference type="Proteomes" id="UP001596270"/>
    </source>
</evidence>
<dbReference type="RefSeq" id="WP_377412972.1">
    <property type="nucleotide sequence ID" value="NZ_JBHSRS010000017.1"/>
</dbReference>
<name>A0ABW1TV78_9BURK</name>